<reference evidence="2 3" key="1">
    <citation type="submission" date="2024-02" db="EMBL/GenBank/DDBJ databases">
        <authorList>
            <person name="Vignale AGUSTIN F."/>
            <person name="Sosa J E."/>
            <person name="Modenutti C."/>
        </authorList>
    </citation>
    <scope>NUCLEOTIDE SEQUENCE [LARGE SCALE GENOMIC DNA]</scope>
</reference>
<protein>
    <submittedName>
        <fullName evidence="2">Uncharacterized protein</fullName>
    </submittedName>
</protein>
<sequence length="125" mass="12789">MELALPVQEGWGTPMERLTTVHLAMSQEATKRATPQGASKAVPMVRLDTPQGLEMYEVTDAFSNIGAGLGLGDVESASKGLGNVRSAAKSSGSTQAGNTSDGRSLSDVIQGNIDGSLGVNAWVAG</sequence>
<organism evidence="2 3">
    <name type="scientific">Ilex paraguariensis</name>
    <name type="common">yerba mate</name>
    <dbReference type="NCBI Taxonomy" id="185542"/>
    <lineage>
        <taxon>Eukaryota</taxon>
        <taxon>Viridiplantae</taxon>
        <taxon>Streptophyta</taxon>
        <taxon>Embryophyta</taxon>
        <taxon>Tracheophyta</taxon>
        <taxon>Spermatophyta</taxon>
        <taxon>Magnoliopsida</taxon>
        <taxon>eudicotyledons</taxon>
        <taxon>Gunneridae</taxon>
        <taxon>Pentapetalae</taxon>
        <taxon>asterids</taxon>
        <taxon>campanulids</taxon>
        <taxon>Aquifoliales</taxon>
        <taxon>Aquifoliaceae</taxon>
        <taxon>Ilex</taxon>
    </lineage>
</organism>
<accession>A0ABC8TRS6</accession>
<evidence type="ECO:0000256" key="1">
    <source>
        <dbReference type="SAM" id="MobiDB-lite"/>
    </source>
</evidence>
<feature type="compositionally biased region" description="Polar residues" evidence="1">
    <location>
        <begin position="88"/>
        <end position="105"/>
    </location>
</feature>
<dbReference type="EMBL" id="CAUOFW020005927">
    <property type="protein sequence ID" value="CAK9172130.1"/>
    <property type="molecule type" value="Genomic_DNA"/>
</dbReference>
<comment type="caution">
    <text evidence="2">The sequence shown here is derived from an EMBL/GenBank/DDBJ whole genome shotgun (WGS) entry which is preliminary data.</text>
</comment>
<dbReference type="AlphaFoldDB" id="A0ABC8TRS6"/>
<feature type="region of interest" description="Disordered" evidence="1">
    <location>
        <begin position="82"/>
        <end position="105"/>
    </location>
</feature>
<proteinExistence type="predicted"/>
<evidence type="ECO:0000313" key="2">
    <source>
        <dbReference type="EMBL" id="CAK9172130.1"/>
    </source>
</evidence>
<evidence type="ECO:0000313" key="3">
    <source>
        <dbReference type="Proteomes" id="UP001642360"/>
    </source>
</evidence>
<gene>
    <name evidence="2" type="ORF">ILEXP_LOCUS41764</name>
</gene>
<name>A0ABC8TRS6_9AQUA</name>
<keyword evidence="3" id="KW-1185">Reference proteome</keyword>
<dbReference type="Proteomes" id="UP001642360">
    <property type="component" value="Unassembled WGS sequence"/>
</dbReference>